<dbReference type="CDD" id="cd00063">
    <property type="entry name" value="FN3"/>
    <property type="match status" value="1"/>
</dbReference>
<dbReference type="AlphaFoldDB" id="A0A1M5CZV1"/>
<dbReference type="PANTHER" id="PTHR33607:SF2">
    <property type="entry name" value="ENDONUCLEASE-1"/>
    <property type="match status" value="1"/>
</dbReference>
<dbReference type="PANTHER" id="PTHR33607">
    <property type="entry name" value="ENDONUCLEASE-1"/>
    <property type="match status" value="1"/>
</dbReference>
<dbReference type="InterPro" id="IPR007346">
    <property type="entry name" value="Endonuclease-I"/>
</dbReference>
<keyword evidence="8" id="KW-1185">Reference proteome</keyword>
<accession>A0A1M5CZV1</accession>
<dbReference type="Pfam" id="PF00041">
    <property type="entry name" value="fn3"/>
    <property type="match status" value="1"/>
</dbReference>
<dbReference type="Pfam" id="PF18962">
    <property type="entry name" value="Por_Secre_tail"/>
    <property type="match status" value="1"/>
</dbReference>
<protein>
    <submittedName>
        <fullName evidence="7">Por secretion system C-terminal sorting domain-containing protein</fullName>
    </submittedName>
</protein>
<dbReference type="EMBL" id="FQUT01000005">
    <property type="protein sequence ID" value="SHF60042.1"/>
    <property type="molecule type" value="Genomic_DNA"/>
</dbReference>
<dbReference type="GO" id="GO:0016787">
    <property type="term" value="F:hydrolase activity"/>
    <property type="evidence" value="ECO:0007669"/>
    <property type="project" value="UniProtKB-KW"/>
</dbReference>
<evidence type="ECO:0000256" key="1">
    <source>
        <dbReference type="ARBA" id="ARBA00006429"/>
    </source>
</evidence>
<feature type="domain" description="Fibronectin type-III" evidence="6">
    <location>
        <begin position="287"/>
        <end position="372"/>
    </location>
</feature>
<dbReference type="SUPFAM" id="SSF54060">
    <property type="entry name" value="His-Me finger endonucleases"/>
    <property type="match status" value="1"/>
</dbReference>
<reference evidence="8" key="1">
    <citation type="submission" date="2016-11" db="EMBL/GenBank/DDBJ databases">
        <authorList>
            <person name="Varghese N."/>
            <person name="Submissions S."/>
        </authorList>
    </citation>
    <scope>NUCLEOTIDE SEQUENCE [LARGE SCALE GENOMIC DNA]</scope>
    <source>
        <strain evidence="8">DSM 27619</strain>
    </source>
</reference>
<proteinExistence type="inferred from homology"/>
<evidence type="ECO:0000259" key="6">
    <source>
        <dbReference type="PROSITE" id="PS50853"/>
    </source>
</evidence>
<organism evidence="7 8">
    <name type="scientific">Chryseobacterium arachidis</name>
    <dbReference type="NCBI Taxonomy" id="1416778"/>
    <lineage>
        <taxon>Bacteria</taxon>
        <taxon>Pseudomonadati</taxon>
        <taxon>Bacteroidota</taxon>
        <taxon>Flavobacteriia</taxon>
        <taxon>Flavobacteriales</taxon>
        <taxon>Weeksellaceae</taxon>
        <taxon>Chryseobacterium group</taxon>
        <taxon>Chryseobacterium</taxon>
    </lineage>
</organism>
<dbReference type="GO" id="GO:0004518">
    <property type="term" value="F:nuclease activity"/>
    <property type="evidence" value="ECO:0007669"/>
    <property type="project" value="UniProtKB-KW"/>
</dbReference>
<feature type="signal peptide" evidence="5">
    <location>
        <begin position="1"/>
        <end position="19"/>
    </location>
</feature>
<sequence length="600" mass="64863">MKRTLFPFLLLFAFFNAFAQAPAGYYNAAAGLTGFNLKTALNQIITTGHTPGLSYNNLWTAYQTTDRDYDYENDGSILDIYSENPIGADPYNFTYGTNQCGSSYSQEGDCYNREHIVPQSLFNQGLPMRGDAHFVRATDGKVNNERGSLPYGKVGSANYTSLNGSKRGTSASPGFTGTVFEPIDAFKGDVARMIFYFVTRYETQLETFTSANGTGNMLGTSAFPGLQNWELDQLLIWHLQDPVSPAEVRRNNATYTYQGNRNPYIDHPEYVNQIWGTPVIDTQAPTAPTNLVANNPTSNSIAVSWTAATDNIGVTAYEVYANGILKATVTGTSTTVNGLSPLTTYTFYVIAKDAAGNPSPQSNNAVETTLDGPVGGSCGAEDFSTIPTSPTTPAYDTRTWTNNSITWTATDARIDQTINGKAINIRNGSLTSSTISGGIGSLTVTTKLPFSDTAGNLTLQINGNNVGTIPFNTTNITTTISNLNISGNIVISLLSPLGGKRISIDDLSWTCYAGALATTETSKEKTGFTVYPNPVKNNELFVKGENLSKISKAQIYDFSGKLIETIENPFKNSNKINLKGLVKGNYILKTDAFSTKFIVD</sequence>
<dbReference type="Gene3D" id="2.60.40.10">
    <property type="entry name" value="Immunoglobulins"/>
    <property type="match status" value="1"/>
</dbReference>
<dbReference type="PROSITE" id="PS50853">
    <property type="entry name" value="FN3"/>
    <property type="match status" value="1"/>
</dbReference>
<name>A0A1M5CZV1_9FLAO</name>
<dbReference type="SUPFAM" id="SSF49265">
    <property type="entry name" value="Fibronectin type III"/>
    <property type="match status" value="1"/>
</dbReference>
<dbReference type="OrthoDB" id="5485925at2"/>
<keyword evidence="3 5" id="KW-0732">Signal</keyword>
<evidence type="ECO:0000256" key="2">
    <source>
        <dbReference type="ARBA" id="ARBA00022722"/>
    </source>
</evidence>
<evidence type="ECO:0000256" key="4">
    <source>
        <dbReference type="ARBA" id="ARBA00022801"/>
    </source>
</evidence>
<dbReference type="SMART" id="SM00060">
    <property type="entry name" value="FN3"/>
    <property type="match status" value="1"/>
</dbReference>
<dbReference type="Proteomes" id="UP000184518">
    <property type="component" value="Unassembled WGS sequence"/>
</dbReference>
<dbReference type="RefSeq" id="WP_072957466.1">
    <property type="nucleotide sequence ID" value="NZ_FQUT01000005.1"/>
</dbReference>
<dbReference type="InterPro" id="IPR026444">
    <property type="entry name" value="Secre_tail"/>
</dbReference>
<dbReference type="InterPro" id="IPR036116">
    <property type="entry name" value="FN3_sf"/>
</dbReference>
<gene>
    <name evidence="7" type="ORF">SAMN05443633_105101</name>
</gene>
<dbReference type="STRING" id="1416778.SAMN05443633_105101"/>
<evidence type="ECO:0000256" key="3">
    <source>
        <dbReference type="ARBA" id="ARBA00022729"/>
    </source>
</evidence>
<comment type="similarity">
    <text evidence="1">Belongs to the EndA/NucM nuclease family.</text>
</comment>
<evidence type="ECO:0000313" key="7">
    <source>
        <dbReference type="EMBL" id="SHF60042.1"/>
    </source>
</evidence>
<dbReference type="Pfam" id="PF04231">
    <property type="entry name" value="Endonuclease_1"/>
    <property type="match status" value="1"/>
</dbReference>
<evidence type="ECO:0000313" key="8">
    <source>
        <dbReference type="Proteomes" id="UP000184518"/>
    </source>
</evidence>
<dbReference type="NCBIfam" id="TIGR04183">
    <property type="entry name" value="Por_Secre_tail"/>
    <property type="match status" value="1"/>
</dbReference>
<dbReference type="InterPro" id="IPR044925">
    <property type="entry name" value="His-Me_finger_sf"/>
</dbReference>
<keyword evidence="2" id="KW-0540">Nuclease</keyword>
<feature type="chain" id="PRO_5012567423" evidence="5">
    <location>
        <begin position="20"/>
        <end position="600"/>
    </location>
</feature>
<evidence type="ECO:0000256" key="5">
    <source>
        <dbReference type="SAM" id="SignalP"/>
    </source>
</evidence>
<dbReference type="InterPro" id="IPR003961">
    <property type="entry name" value="FN3_dom"/>
</dbReference>
<keyword evidence="4" id="KW-0378">Hydrolase</keyword>
<dbReference type="InterPro" id="IPR013783">
    <property type="entry name" value="Ig-like_fold"/>
</dbReference>